<dbReference type="InterPro" id="IPR011990">
    <property type="entry name" value="TPR-like_helical_dom_sf"/>
</dbReference>
<dbReference type="GeneID" id="9087194"/>
<feature type="compositionally biased region" description="Polar residues" evidence="5">
    <location>
        <begin position="600"/>
        <end position="617"/>
    </location>
</feature>
<dbReference type="GO" id="GO:0060271">
    <property type="term" value="P:cilium assembly"/>
    <property type="evidence" value="ECO:0007669"/>
    <property type="project" value="TreeGrafter"/>
</dbReference>
<feature type="repeat" description="TPR" evidence="4">
    <location>
        <begin position="799"/>
        <end position="832"/>
    </location>
</feature>
<dbReference type="Gene3D" id="1.25.40.10">
    <property type="entry name" value="Tetratricopeptide repeat domain"/>
    <property type="match status" value="2"/>
</dbReference>
<evidence type="ECO:0000256" key="3">
    <source>
        <dbReference type="ARBA" id="ARBA00023778"/>
    </source>
</evidence>
<dbReference type="InParanoid" id="C5KCZ4"/>
<keyword evidence="2 4" id="KW-0802">TPR repeat</keyword>
<dbReference type="GO" id="GO:0036064">
    <property type="term" value="C:ciliary basal body"/>
    <property type="evidence" value="ECO:0007669"/>
    <property type="project" value="TreeGrafter"/>
</dbReference>
<feature type="repeat" description="TPR" evidence="4">
    <location>
        <begin position="833"/>
        <end position="866"/>
    </location>
</feature>
<protein>
    <submittedName>
        <fullName evidence="6">Bardet-biedl syndrome 4, bbs4, putative</fullName>
    </submittedName>
</protein>
<dbReference type="EMBL" id="GG671995">
    <property type="protein sequence ID" value="EER17743.1"/>
    <property type="molecule type" value="Genomic_DNA"/>
</dbReference>
<evidence type="ECO:0000256" key="2">
    <source>
        <dbReference type="ARBA" id="ARBA00022803"/>
    </source>
</evidence>
<evidence type="ECO:0000313" key="7">
    <source>
        <dbReference type="Proteomes" id="UP000007800"/>
    </source>
</evidence>
<dbReference type="SUPFAM" id="SSF48452">
    <property type="entry name" value="TPR-like"/>
    <property type="match status" value="1"/>
</dbReference>
<dbReference type="InterPro" id="IPR019734">
    <property type="entry name" value="TPR_rpt"/>
</dbReference>
<dbReference type="PROSITE" id="PS50005">
    <property type="entry name" value="TPR"/>
    <property type="match status" value="5"/>
</dbReference>
<dbReference type="OrthoDB" id="309339at2759"/>
<dbReference type="AlphaFoldDB" id="C5KCZ4"/>
<sequence length="1070" mass="120835">MQLKAMGNRRLCRTVDRCTDDIPICCAEPKSTGDGAVAQYKKLSFDRKGGYCRFRDDTGHQVSPPNHTTAIVERNTHVSVGEVLIWFSLCMRLSPFHCCGKAAQRVHCAEASDHAAIADPEDVNLMLMRYDRVTARILNKGTVHESRQAMQRSSFPHFLPLFDSIRRALACSRESPDVVERYEEMLMRLRRAAEYMMSARVNALPLEVLQLVRVWREYCCHRFAWALISMSDIQWLQTQLMGKSNKAYHPLTILDPLAGTGWHCYLMRRLGWTSRFEVSDSHPASPSLLWVTPVCARDALESVRGMPRADVLWLSWPPHEPQPIALSLLNAFCGCTVIYIGEWPAASTTSVSQGARMFFEALRSDWIEKARRKAEVNWPGYEQELVVLERKRHSLASSRFVVGTCGDIICIPHFRAWQRKQLQRCRQTVNQCPVCTKSGIRFRVSMNPSELMALQSNGSSFIALLGYDVKYAFYIVSAFAHVKQALRFWEHHHGASSVENGSSSRNRLQTRQADESTKLLDTLRAIEQKKTDLACKIEESRKQTAKLNARIEVLEREEEKQRRRAARELHQRQQDLGSRGFNRNQLSRRQGVALGAPSAESMQRTWRQHQPNTSSNAIMRPTHGARSSVSHCSGTLDEDILRKLGTGERGDLSSLMVATNMRRDSNTWYINTLYVRHDFEECLRIIEETLSESKGLNQHALYYKALIHQQQGHIQSSLQLFQAAASLDPLNVDYLKHVAKNLSFLGQHQAAIEIYSEAMKRDPDDWELHYNIGVCQKYLGNYSLAISSFRAANDIQRHDTTYIELAEMQARRGDSHAAIDTYTEALEFSPENAKILTRLGVLLLKADDSYKAFECLGNSLVYDPKDPRTILAAGSVIQDHGDVDVALVKYRVAAVQIPSSAELWNNVGMCFFGTFEEKQKLVAAIACLKRAITLEPQRWRTQFNLGLLHSCTGQYASAFTFFSAALNLDPKHPLIYMLDDYTNSCNAYARAIAAAPSCESQRRTLLLLSQNFSLAVIRTIAKNPSQCTQTITPQVSCHSMSDGVAAQSDMRSQLDLVLGGGLNSKAGIEH</sequence>
<feature type="repeat" description="TPR" evidence="4">
    <location>
        <begin position="698"/>
        <end position="731"/>
    </location>
</feature>
<dbReference type="PANTHER" id="PTHR44186">
    <property type="match status" value="1"/>
</dbReference>
<evidence type="ECO:0000256" key="4">
    <source>
        <dbReference type="PROSITE-ProRule" id="PRU00339"/>
    </source>
</evidence>
<name>C5KCZ4_PERM5</name>
<organism evidence="7">
    <name type="scientific">Perkinsus marinus (strain ATCC 50983 / TXsc)</name>
    <dbReference type="NCBI Taxonomy" id="423536"/>
    <lineage>
        <taxon>Eukaryota</taxon>
        <taxon>Sar</taxon>
        <taxon>Alveolata</taxon>
        <taxon>Perkinsozoa</taxon>
        <taxon>Perkinsea</taxon>
        <taxon>Perkinsida</taxon>
        <taxon>Perkinsidae</taxon>
        <taxon>Perkinsus</taxon>
    </lineage>
</organism>
<feature type="repeat" description="TPR" evidence="4">
    <location>
        <begin position="939"/>
        <end position="972"/>
    </location>
</feature>
<evidence type="ECO:0000256" key="5">
    <source>
        <dbReference type="SAM" id="MobiDB-lite"/>
    </source>
</evidence>
<evidence type="ECO:0000313" key="6">
    <source>
        <dbReference type="EMBL" id="EER17743.1"/>
    </source>
</evidence>
<dbReference type="Pfam" id="PF13181">
    <property type="entry name" value="TPR_8"/>
    <property type="match status" value="1"/>
</dbReference>
<dbReference type="GO" id="GO:0061512">
    <property type="term" value="P:protein localization to cilium"/>
    <property type="evidence" value="ECO:0007669"/>
    <property type="project" value="TreeGrafter"/>
</dbReference>
<dbReference type="Pfam" id="PF13432">
    <property type="entry name" value="TPR_16"/>
    <property type="match status" value="1"/>
</dbReference>
<comment type="similarity">
    <text evidence="3">Belongs to the BBS4 family.</text>
</comment>
<feature type="region of interest" description="Disordered" evidence="5">
    <location>
        <begin position="556"/>
        <end position="632"/>
    </location>
</feature>
<gene>
    <name evidence="6" type="ORF">Pmar_PMAR023670</name>
</gene>
<feature type="compositionally biased region" description="Basic and acidic residues" evidence="5">
    <location>
        <begin position="556"/>
        <end position="573"/>
    </location>
</feature>
<evidence type="ECO:0000256" key="1">
    <source>
        <dbReference type="ARBA" id="ARBA00022737"/>
    </source>
</evidence>
<reference evidence="6 7" key="1">
    <citation type="submission" date="2008-07" db="EMBL/GenBank/DDBJ databases">
        <authorList>
            <person name="El-Sayed N."/>
            <person name="Caler E."/>
            <person name="Inman J."/>
            <person name="Amedeo P."/>
            <person name="Hass B."/>
            <person name="Wortman J."/>
        </authorList>
    </citation>
    <scope>NUCLEOTIDE SEQUENCE [LARGE SCALE GENOMIC DNA]</scope>
    <source>
        <strain evidence="7">ATCC 50983 / TXsc</strain>
    </source>
</reference>
<dbReference type="SMART" id="SM00028">
    <property type="entry name" value="TPR"/>
    <property type="match status" value="7"/>
</dbReference>
<dbReference type="PANTHER" id="PTHR44186:SF1">
    <property type="entry name" value="BARDET-BIEDL SYNDROME 4 PROTEIN"/>
    <property type="match status" value="1"/>
</dbReference>
<dbReference type="RefSeq" id="XP_002785947.1">
    <property type="nucleotide sequence ID" value="XM_002785901.1"/>
</dbReference>
<keyword evidence="1" id="KW-0677">Repeat</keyword>
<keyword evidence="7" id="KW-1185">Reference proteome</keyword>
<feature type="repeat" description="TPR" evidence="4">
    <location>
        <begin position="732"/>
        <end position="765"/>
    </location>
</feature>
<dbReference type="Proteomes" id="UP000007800">
    <property type="component" value="Unassembled WGS sequence"/>
</dbReference>
<proteinExistence type="inferred from homology"/>
<accession>C5KCZ4</accession>